<reference evidence="3" key="1">
    <citation type="submission" date="2018-09" db="EMBL/GenBank/DDBJ databases">
        <authorList>
            <person name="Livingstone P.G."/>
            <person name="Whitworth D.E."/>
        </authorList>
    </citation>
    <scope>NUCLEOTIDE SEQUENCE [LARGE SCALE GENOMIC DNA]</scope>
    <source>
        <strain evidence="3">CA051B</strain>
    </source>
</reference>
<organism evidence="2 3">
    <name type="scientific">Corallococcus llansteffanensis</name>
    <dbReference type="NCBI Taxonomy" id="2316731"/>
    <lineage>
        <taxon>Bacteria</taxon>
        <taxon>Pseudomonadati</taxon>
        <taxon>Myxococcota</taxon>
        <taxon>Myxococcia</taxon>
        <taxon>Myxococcales</taxon>
        <taxon>Cystobacterineae</taxon>
        <taxon>Myxococcaceae</taxon>
        <taxon>Corallococcus</taxon>
    </lineage>
</organism>
<feature type="domain" description="HTH cro/C1-type" evidence="1">
    <location>
        <begin position="1"/>
        <end position="28"/>
    </location>
</feature>
<dbReference type="InterPro" id="IPR001387">
    <property type="entry name" value="Cro/C1-type_HTH"/>
</dbReference>
<dbReference type="Gene3D" id="1.10.260.40">
    <property type="entry name" value="lambda repressor-like DNA-binding domains"/>
    <property type="match status" value="1"/>
</dbReference>
<name>A0A3A8QR93_9BACT</name>
<dbReference type="PROSITE" id="PS50943">
    <property type="entry name" value="HTH_CROC1"/>
    <property type="match status" value="1"/>
</dbReference>
<dbReference type="Proteomes" id="UP000272888">
    <property type="component" value="Unassembled WGS sequence"/>
</dbReference>
<dbReference type="AlphaFoldDB" id="A0A3A8QR93"/>
<evidence type="ECO:0000313" key="2">
    <source>
        <dbReference type="EMBL" id="RKH67392.1"/>
    </source>
</evidence>
<keyword evidence="3" id="KW-1185">Reference proteome</keyword>
<dbReference type="EMBL" id="RAWB01000017">
    <property type="protein sequence ID" value="RKH67392.1"/>
    <property type="molecule type" value="Genomic_DNA"/>
</dbReference>
<evidence type="ECO:0000259" key="1">
    <source>
        <dbReference type="PROSITE" id="PS50943"/>
    </source>
</evidence>
<dbReference type="GO" id="GO:0003677">
    <property type="term" value="F:DNA binding"/>
    <property type="evidence" value="ECO:0007669"/>
    <property type="project" value="InterPro"/>
</dbReference>
<sequence length="64" mass="7340">MEKGLARPTLRTLKVLADHLGVLPLDLLTFPEDDERQRLVDRIRTMSSAEIKKLLKALADQDQR</sequence>
<proteinExistence type="predicted"/>
<comment type="caution">
    <text evidence="2">The sequence shown here is derived from an EMBL/GenBank/DDBJ whole genome shotgun (WGS) entry which is preliminary data.</text>
</comment>
<dbReference type="InterPro" id="IPR010982">
    <property type="entry name" value="Lambda_DNA-bd_dom_sf"/>
</dbReference>
<accession>A0A3A8QR93</accession>
<evidence type="ECO:0000313" key="3">
    <source>
        <dbReference type="Proteomes" id="UP000272888"/>
    </source>
</evidence>
<protein>
    <recommendedName>
        <fullName evidence="1">HTH cro/C1-type domain-containing protein</fullName>
    </recommendedName>
</protein>
<gene>
    <name evidence="2" type="ORF">D7V93_03135</name>
</gene>